<feature type="transmembrane region" description="Helical" evidence="1">
    <location>
        <begin position="28"/>
        <end position="46"/>
    </location>
</feature>
<comment type="caution">
    <text evidence="2">The sequence shown here is derived from an EMBL/GenBank/DDBJ whole genome shotgun (WGS) entry which is preliminary data.</text>
</comment>
<organism evidence="2 3">
    <name type="scientific">Porphyromonas canoris</name>
    <dbReference type="NCBI Taxonomy" id="36875"/>
    <lineage>
        <taxon>Bacteria</taxon>
        <taxon>Pseudomonadati</taxon>
        <taxon>Bacteroidota</taxon>
        <taxon>Bacteroidia</taxon>
        <taxon>Bacteroidales</taxon>
        <taxon>Porphyromonadaceae</taxon>
        <taxon>Porphyromonas</taxon>
    </lineage>
</organism>
<protein>
    <recommendedName>
        <fullName evidence="4">DUF4271 domain-containing protein</fullName>
    </recommendedName>
</protein>
<dbReference type="Proteomes" id="UP000030101">
    <property type="component" value="Unassembled WGS sequence"/>
</dbReference>
<feature type="transmembrane region" description="Helical" evidence="1">
    <location>
        <begin position="208"/>
        <end position="231"/>
    </location>
</feature>
<dbReference type="InterPro" id="IPR025367">
    <property type="entry name" value="DUF4271"/>
</dbReference>
<dbReference type="Pfam" id="PF14093">
    <property type="entry name" value="DUF4271"/>
    <property type="match status" value="1"/>
</dbReference>
<evidence type="ECO:0000313" key="2">
    <source>
        <dbReference type="EMBL" id="KGN93645.1"/>
    </source>
</evidence>
<feature type="transmembrane region" description="Helical" evidence="1">
    <location>
        <begin position="152"/>
        <end position="172"/>
    </location>
</feature>
<accession>A0ABR4XN62</accession>
<keyword evidence="1" id="KW-0472">Membrane</keyword>
<sequence length="236" mass="27266">MHVFVNFPSFPIQFQGEAPEPPGYDSTFFVFSLVFLLLLFAVMYAVHPNYSLGSIKGALRLKPQDALGENIYGFSFGMKFFLGLQGFLLASLVLFLSVESYLSDPFFSTSRFLLIAAGAVLIFIVFHWIIRSVIGAIFMTAETKRLWQFQEFVLFTTWGAFLYLPFALFLNWSSNKSSAIWLFLALFLLYRLTSFYKSWKLIEFNLRYSLHLILYLCALEILPFVAVWQFIRSMSV</sequence>
<reference evidence="2 3" key="1">
    <citation type="submission" date="2014-08" db="EMBL/GenBank/DDBJ databases">
        <title>Porphyromonas canoris strain:OH2762 Genome sequencing.</title>
        <authorList>
            <person name="Wallis C."/>
            <person name="Deusch O."/>
            <person name="O'Flynn C."/>
            <person name="Davis I."/>
            <person name="Jospin G."/>
            <person name="Darling A.E."/>
            <person name="Coil D.A."/>
            <person name="Alexiev A."/>
            <person name="Horsfall A."/>
            <person name="Kirkwood N."/>
            <person name="Harris S."/>
            <person name="Eisen J.A."/>
        </authorList>
    </citation>
    <scope>NUCLEOTIDE SEQUENCE [LARGE SCALE GENOMIC DNA]</scope>
    <source>
        <strain evidence="3">COT-108 OH2762</strain>
    </source>
</reference>
<dbReference type="EMBL" id="JQZV01000001">
    <property type="protein sequence ID" value="KGN93645.1"/>
    <property type="molecule type" value="Genomic_DNA"/>
</dbReference>
<feature type="transmembrane region" description="Helical" evidence="1">
    <location>
        <begin position="80"/>
        <end position="102"/>
    </location>
</feature>
<feature type="transmembrane region" description="Helical" evidence="1">
    <location>
        <begin position="178"/>
        <end position="196"/>
    </location>
</feature>
<evidence type="ECO:0008006" key="4">
    <source>
        <dbReference type="Google" id="ProtNLM"/>
    </source>
</evidence>
<keyword evidence="1" id="KW-0812">Transmembrane</keyword>
<evidence type="ECO:0000256" key="1">
    <source>
        <dbReference type="SAM" id="Phobius"/>
    </source>
</evidence>
<gene>
    <name evidence="2" type="ORF">HQ43_00465</name>
</gene>
<feature type="transmembrane region" description="Helical" evidence="1">
    <location>
        <begin position="114"/>
        <end position="140"/>
    </location>
</feature>
<keyword evidence="3" id="KW-1185">Reference proteome</keyword>
<proteinExistence type="predicted"/>
<keyword evidence="1" id="KW-1133">Transmembrane helix</keyword>
<name>A0ABR4XN62_9PORP</name>
<evidence type="ECO:0000313" key="3">
    <source>
        <dbReference type="Proteomes" id="UP000030101"/>
    </source>
</evidence>